<gene>
    <name evidence="5" type="ORF">SCODWIG_03336</name>
</gene>
<keyword evidence="6" id="KW-1185">Reference proteome</keyword>
<evidence type="ECO:0000259" key="4">
    <source>
        <dbReference type="Pfam" id="PF21369"/>
    </source>
</evidence>
<dbReference type="OrthoDB" id="10259600at2759"/>
<organism evidence="5 6">
    <name type="scientific">Saccharomycodes ludwigii</name>
    <dbReference type="NCBI Taxonomy" id="36035"/>
    <lineage>
        <taxon>Eukaryota</taxon>
        <taxon>Fungi</taxon>
        <taxon>Dikarya</taxon>
        <taxon>Ascomycota</taxon>
        <taxon>Saccharomycotina</taxon>
        <taxon>Saccharomycetes</taxon>
        <taxon>Saccharomycodales</taxon>
        <taxon>Saccharomycodaceae</taxon>
        <taxon>Saccharomycodes</taxon>
    </lineage>
</organism>
<dbReference type="Proteomes" id="UP000262825">
    <property type="component" value="Unassembled WGS sequence"/>
</dbReference>
<dbReference type="AlphaFoldDB" id="A0A376BA68"/>
<feature type="domain" description="STL11/RBM22-like N-terminal" evidence="4">
    <location>
        <begin position="15"/>
        <end position="131"/>
    </location>
</feature>
<proteinExistence type="predicted"/>
<accession>A0A376BA68</accession>
<protein>
    <recommendedName>
        <fullName evidence="1">Pre-mRNA-splicing factor SLT11</fullName>
    </recommendedName>
</protein>
<reference evidence="6" key="1">
    <citation type="submission" date="2018-06" db="EMBL/GenBank/DDBJ databases">
        <authorList>
            <person name="Guldener U."/>
        </authorList>
    </citation>
    <scope>NUCLEOTIDE SEQUENCE [LARGE SCALE GENOMIC DNA]</scope>
    <source>
        <strain evidence="6">UTAD17</strain>
    </source>
</reference>
<dbReference type="EMBL" id="UFAJ01000770">
    <property type="protein sequence ID" value="SSD61575.1"/>
    <property type="molecule type" value="Genomic_DNA"/>
</dbReference>
<comment type="function">
    <text evidence="3">Involved in pre-mRNA splicing. Facilitates the cooperative formation of U2/U6 helix II in association with stem II in the spliceosome. Binds to RNA.</text>
</comment>
<evidence type="ECO:0000256" key="3">
    <source>
        <dbReference type="ARBA" id="ARBA00025609"/>
    </source>
</evidence>
<sequence>MSDNTNINKNDLFLICSKCLPLSTTAVANNTTSVTITRNSNNNHTCKICTNPYTSYTTNNPTRTTTNICVNCARYRNICQICLLDMILHIPIQLRDEIVQKLGIKSNSIVFATTNSAVTDKLTKRYIAEREKLQLESSGEAVSANRKLNYDDIAKKISEYLAHNKKGNNNDKPSLDLRSNSNNKPFVLGDISNKSIKSVLLFLIKQSTLLKSTKDNSCSKYFIYNINVNLPEWAILESFKSSFSTVKDVSTFKIIFSLFKPSAKCGLIQLDEAINIIHETQICFQCKSTNVYVLPINDQDNFFTDTIKTLTDRMTNKELNTLGYYIDKIVKNGATIDDNLRDNMKFHGKNTNKNSKNTTANNRIVKEKKKKKRNFNNKYRKG</sequence>
<evidence type="ECO:0000313" key="5">
    <source>
        <dbReference type="EMBL" id="SSD61575.1"/>
    </source>
</evidence>
<dbReference type="Pfam" id="PF21369">
    <property type="entry name" value="STL11_N"/>
    <property type="match status" value="1"/>
</dbReference>
<dbReference type="GO" id="GO:0003723">
    <property type="term" value="F:RNA binding"/>
    <property type="evidence" value="ECO:0007669"/>
    <property type="project" value="UniProtKB-KW"/>
</dbReference>
<dbReference type="VEuPathDB" id="FungiDB:SCODWIG_03336"/>
<evidence type="ECO:0000256" key="2">
    <source>
        <dbReference type="ARBA" id="ARBA00022884"/>
    </source>
</evidence>
<keyword evidence="2" id="KW-0694">RNA-binding</keyword>
<evidence type="ECO:0000313" key="6">
    <source>
        <dbReference type="Proteomes" id="UP000262825"/>
    </source>
</evidence>
<dbReference type="InterPro" id="IPR048995">
    <property type="entry name" value="STL11/RBM22-like_N"/>
</dbReference>
<evidence type="ECO:0000256" key="1">
    <source>
        <dbReference type="ARBA" id="ARBA00019060"/>
    </source>
</evidence>
<name>A0A376BA68_9ASCO</name>